<dbReference type="EMBL" id="CP003389">
    <property type="protein sequence ID" value="AFE05526.1"/>
    <property type="molecule type" value="Genomic_DNA"/>
</dbReference>
<accession>H8MU37</accession>
<name>H8MU37_CORCM</name>
<dbReference type="Proteomes" id="UP000007587">
    <property type="component" value="Chromosome"/>
</dbReference>
<dbReference type="RefSeq" id="WP_014396760.1">
    <property type="nucleotide sequence ID" value="NC_017030.1"/>
</dbReference>
<sequence length="94" mass="9636">MKLIKTLLVGAVGSFLFPLTASAIPPDCAEQCQPTSSCSLLCYNGRTTTCGAYGICSDLMIAPSEPQASAQQPAPAQADDAEAVCRTPADQAQG</sequence>
<keyword evidence="2" id="KW-0732">Signal</keyword>
<evidence type="ECO:0008006" key="5">
    <source>
        <dbReference type="Google" id="ProtNLM"/>
    </source>
</evidence>
<keyword evidence="4" id="KW-1185">Reference proteome</keyword>
<proteinExistence type="predicted"/>
<organism evidence="3 4">
    <name type="scientific">Corallococcus coralloides (strain ATCC 25202 / DSM 2259 / NBRC 100086 / M2)</name>
    <name type="common">Myxococcus coralloides</name>
    <dbReference type="NCBI Taxonomy" id="1144275"/>
    <lineage>
        <taxon>Bacteria</taxon>
        <taxon>Pseudomonadati</taxon>
        <taxon>Myxococcota</taxon>
        <taxon>Myxococcia</taxon>
        <taxon>Myxococcales</taxon>
        <taxon>Cystobacterineae</taxon>
        <taxon>Myxococcaceae</taxon>
        <taxon>Corallococcus</taxon>
    </lineage>
</organism>
<feature type="chain" id="PRO_5003614511" description="Lipoprotein" evidence="2">
    <location>
        <begin position="24"/>
        <end position="94"/>
    </location>
</feature>
<reference evidence="3 4" key="1">
    <citation type="journal article" date="2012" name="J. Bacteriol.">
        <title>Complete Genome Sequence of the Fruiting Myxobacterium Corallococcus coralloides DSM 2259.</title>
        <authorList>
            <person name="Huntley S."/>
            <person name="Zhang Y."/>
            <person name="Treuner-Lange A."/>
            <person name="Kneip S."/>
            <person name="Sensen C.W."/>
            <person name="Sogaard-Andersen L."/>
        </authorList>
    </citation>
    <scope>NUCLEOTIDE SEQUENCE [LARGE SCALE GENOMIC DNA]</scope>
    <source>
        <strain evidence="4">ATCC 25202 / DSM 2259 / NBRC 100086 / M2</strain>
    </source>
</reference>
<evidence type="ECO:0000256" key="2">
    <source>
        <dbReference type="SAM" id="SignalP"/>
    </source>
</evidence>
<dbReference type="KEGG" id="ccx:COCOR_03948"/>
<gene>
    <name evidence="3" type="ordered locus">COCOR_03948</name>
</gene>
<evidence type="ECO:0000313" key="4">
    <source>
        <dbReference type="Proteomes" id="UP000007587"/>
    </source>
</evidence>
<feature type="signal peptide" evidence="2">
    <location>
        <begin position="1"/>
        <end position="23"/>
    </location>
</feature>
<dbReference type="STRING" id="1144275.COCOR_03948"/>
<dbReference type="HOGENOM" id="CLU_2328940_0_0_7"/>
<evidence type="ECO:0000313" key="3">
    <source>
        <dbReference type="EMBL" id="AFE05526.1"/>
    </source>
</evidence>
<dbReference type="AlphaFoldDB" id="H8MU37"/>
<feature type="region of interest" description="Disordered" evidence="1">
    <location>
        <begin position="67"/>
        <end position="94"/>
    </location>
</feature>
<evidence type="ECO:0000256" key="1">
    <source>
        <dbReference type="SAM" id="MobiDB-lite"/>
    </source>
</evidence>
<dbReference type="OrthoDB" id="9992307at2"/>
<protein>
    <recommendedName>
        <fullName evidence="5">Lipoprotein</fullName>
    </recommendedName>
</protein>
<feature type="compositionally biased region" description="Low complexity" evidence="1">
    <location>
        <begin position="67"/>
        <end position="78"/>
    </location>
</feature>
<reference evidence="4" key="2">
    <citation type="submission" date="2012-03" db="EMBL/GenBank/DDBJ databases">
        <title>Genome sequence of the fruiting myxobacterium Corallococcus coralloides DSM 2259.</title>
        <authorList>
            <person name="Huntley S."/>
            <person name="Zhang Y."/>
            <person name="Treuner-Lange A."/>
            <person name="Sensen C.W."/>
            <person name="Sogaard-Andersen L."/>
        </authorList>
    </citation>
    <scope>NUCLEOTIDE SEQUENCE [LARGE SCALE GENOMIC DNA]</scope>
    <source>
        <strain evidence="4">ATCC 25202 / DSM 2259 / NBRC 100086 / M2</strain>
    </source>
</reference>
<dbReference type="InParanoid" id="H8MU37"/>